<comment type="caution">
    <text evidence="1">The sequence shown here is derived from an EMBL/GenBank/DDBJ whole genome shotgun (WGS) entry which is preliminary data.</text>
</comment>
<gene>
    <name evidence="1" type="ORF">RDI58_021777</name>
</gene>
<name>A0AAN8Y7H1_SOLBU</name>
<sequence length="103" mass="12057">MFFNCSKAQLVWKLAPINWPNVENVMNFAIWWNDLFCNTCQYSESIELLRLSVSLLWQMWKARNSLCFNGGTYEPNDVKNLFDLHENDNVVKNSTVVNPIPNL</sequence>
<accession>A0AAN8Y7H1</accession>
<dbReference type="Proteomes" id="UP001371456">
    <property type="component" value="Unassembled WGS sequence"/>
</dbReference>
<dbReference type="EMBL" id="JBANQN010000009">
    <property type="protein sequence ID" value="KAK6779593.1"/>
    <property type="molecule type" value="Genomic_DNA"/>
</dbReference>
<evidence type="ECO:0000313" key="2">
    <source>
        <dbReference type="Proteomes" id="UP001371456"/>
    </source>
</evidence>
<dbReference type="AlphaFoldDB" id="A0AAN8Y7H1"/>
<protein>
    <recommendedName>
        <fullName evidence="3">Reverse transcriptase zinc-binding domain-containing protein</fullName>
    </recommendedName>
</protein>
<proteinExistence type="predicted"/>
<evidence type="ECO:0000313" key="1">
    <source>
        <dbReference type="EMBL" id="KAK6779593.1"/>
    </source>
</evidence>
<reference evidence="1 2" key="1">
    <citation type="submission" date="2024-02" db="EMBL/GenBank/DDBJ databases">
        <title>de novo genome assembly of Solanum bulbocastanum strain 11H21.</title>
        <authorList>
            <person name="Hosaka A.J."/>
        </authorList>
    </citation>
    <scope>NUCLEOTIDE SEQUENCE [LARGE SCALE GENOMIC DNA]</scope>
    <source>
        <tissue evidence="1">Young leaves</tissue>
    </source>
</reference>
<evidence type="ECO:0008006" key="3">
    <source>
        <dbReference type="Google" id="ProtNLM"/>
    </source>
</evidence>
<keyword evidence="2" id="KW-1185">Reference proteome</keyword>
<organism evidence="1 2">
    <name type="scientific">Solanum bulbocastanum</name>
    <name type="common">Wild potato</name>
    <dbReference type="NCBI Taxonomy" id="147425"/>
    <lineage>
        <taxon>Eukaryota</taxon>
        <taxon>Viridiplantae</taxon>
        <taxon>Streptophyta</taxon>
        <taxon>Embryophyta</taxon>
        <taxon>Tracheophyta</taxon>
        <taxon>Spermatophyta</taxon>
        <taxon>Magnoliopsida</taxon>
        <taxon>eudicotyledons</taxon>
        <taxon>Gunneridae</taxon>
        <taxon>Pentapetalae</taxon>
        <taxon>asterids</taxon>
        <taxon>lamiids</taxon>
        <taxon>Solanales</taxon>
        <taxon>Solanaceae</taxon>
        <taxon>Solanoideae</taxon>
        <taxon>Solaneae</taxon>
        <taxon>Solanum</taxon>
    </lineage>
</organism>